<gene>
    <name evidence="3" type="ORF">BJX66DRAFT_261634</name>
</gene>
<dbReference type="Pfam" id="PF03473">
    <property type="entry name" value="MOSC"/>
    <property type="match status" value="1"/>
</dbReference>
<name>A0ABR4FZQ1_9EURO</name>
<dbReference type="Proteomes" id="UP001610563">
    <property type="component" value="Unassembled WGS sequence"/>
</dbReference>
<dbReference type="PANTHER" id="PTHR14237:SF23">
    <property type="entry name" value="MOSC DOMAIN PROTEIN (AFU_ORTHOLOGUE AFUA_7G05900)"/>
    <property type="match status" value="1"/>
</dbReference>
<proteinExistence type="predicted"/>
<evidence type="ECO:0000313" key="3">
    <source>
        <dbReference type="EMBL" id="KAL2788398.1"/>
    </source>
</evidence>
<sequence length="463" mass="51450">MLEYTQQNATIINTILAILGALFFVYLVIVRSFSNTAPKGCRKLGLSPRQSNLNDEYDPMYANGVPKSGSDEQGRPAWRVKALFTYPIKSCAGIELDTADIVGTGLAFDRQFCFAEEVTPAAASQKNPSSENQGTSWIARTLRNSGFNKLALIRPEIWIPDASVPEYSPGLEEVKSQGMVVIYYPHVGRNPLHSIFLTLGIHLNLISRETSFRISLIPPPDTEKAYPLTPVKIWKDCPLAYDYGKHIPDSFHRFLAQADSEKRRDSGRITLFRVHPSNRREIFRNAPRKKDLGFQPTTGFADAYPLHILSLSSVRDVAARCASSIPELSIRRFRANVIIQGPGAFVEDDWKRICISSSAEEPTKQGNTGTNGTIIHTVCRTIRCKLPNVDPDTGVRHPREPDQTLRSYRIIDAGERTYACLGMQGVPAVQESRICVGDVVSVLETGEHFYVKMLAPGEVVEGV</sequence>
<dbReference type="PROSITE" id="PS51340">
    <property type="entry name" value="MOSC"/>
    <property type="match status" value="1"/>
</dbReference>
<feature type="domain" description="MOSC" evidence="2">
    <location>
        <begin position="269"/>
        <end position="443"/>
    </location>
</feature>
<dbReference type="Pfam" id="PF03476">
    <property type="entry name" value="MOSC_N"/>
    <property type="match status" value="1"/>
</dbReference>
<dbReference type="InterPro" id="IPR005303">
    <property type="entry name" value="MOCOS_middle"/>
</dbReference>
<organism evidence="3 4">
    <name type="scientific">Aspergillus keveii</name>
    <dbReference type="NCBI Taxonomy" id="714993"/>
    <lineage>
        <taxon>Eukaryota</taxon>
        <taxon>Fungi</taxon>
        <taxon>Dikarya</taxon>
        <taxon>Ascomycota</taxon>
        <taxon>Pezizomycotina</taxon>
        <taxon>Eurotiomycetes</taxon>
        <taxon>Eurotiomycetidae</taxon>
        <taxon>Eurotiales</taxon>
        <taxon>Aspergillaceae</taxon>
        <taxon>Aspergillus</taxon>
        <taxon>Aspergillus subgen. Nidulantes</taxon>
    </lineage>
</organism>
<dbReference type="InterPro" id="IPR011037">
    <property type="entry name" value="Pyrv_Knase-like_insert_dom_sf"/>
</dbReference>
<protein>
    <submittedName>
        <fullName evidence="3">MOSC-domain-containing protein</fullName>
    </submittedName>
</protein>
<reference evidence="3 4" key="1">
    <citation type="submission" date="2024-07" db="EMBL/GenBank/DDBJ databases">
        <title>Section-level genome sequencing and comparative genomics of Aspergillus sections Usti and Cavernicolus.</title>
        <authorList>
            <consortium name="Lawrence Berkeley National Laboratory"/>
            <person name="Nybo J.L."/>
            <person name="Vesth T.C."/>
            <person name="Theobald S."/>
            <person name="Frisvad J.C."/>
            <person name="Larsen T.O."/>
            <person name="Kjaerboelling I."/>
            <person name="Rothschild-Mancinelli K."/>
            <person name="Lyhne E.K."/>
            <person name="Kogle M.E."/>
            <person name="Barry K."/>
            <person name="Clum A."/>
            <person name="Na H."/>
            <person name="Ledsgaard L."/>
            <person name="Lin J."/>
            <person name="Lipzen A."/>
            <person name="Kuo A."/>
            <person name="Riley R."/>
            <person name="Mondo S."/>
            <person name="Labutti K."/>
            <person name="Haridas S."/>
            <person name="Pangalinan J."/>
            <person name="Salamov A.A."/>
            <person name="Simmons B.A."/>
            <person name="Magnuson J.K."/>
            <person name="Chen J."/>
            <person name="Drula E."/>
            <person name="Henrissat B."/>
            <person name="Wiebenga A."/>
            <person name="Lubbers R.J."/>
            <person name="Gomes A.C."/>
            <person name="Makela M.R."/>
            <person name="Stajich J."/>
            <person name="Grigoriev I.V."/>
            <person name="Mortensen U.H."/>
            <person name="De Vries R.P."/>
            <person name="Baker S.E."/>
            <person name="Andersen M.R."/>
        </authorList>
    </citation>
    <scope>NUCLEOTIDE SEQUENCE [LARGE SCALE GENOMIC DNA]</scope>
    <source>
        <strain evidence="3 4">CBS 209.92</strain>
    </source>
</reference>
<evidence type="ECO:0000313" key="4">
    <source>
        <dbReference type="Proteomes" id="UP001610563"/>
    </source>
</evidence>
<dbReference type="PANTHER" id="PTHR14237">
    <property type="entry name" value="MOLYBDOPTERIN COFACTOR SULFURASE MOSC"/>
    <property type="match status" value="1"/>
</dbReference>
<dbReference type="EMBL" id="JBFTWV010000080">
    <property type="protein sequence ID" value="KAL2788398.1"/>
    <property type="molecule type" value="Genomic_DNA"/>
</dbReference>
<keyword evidence="1" id="KW-0472">Membrane</keyword>
<keyword evidence="4" id="KW-1185">Reference proteome</keyword>
<comment type="caution">
    <text evidence="3">The sequence shown here is derived from an EMBL/GenBank/DDBJ whole genome shotgun (WGS) entry which is preliminary data.</text>
</comment>
<dbReference type="InterPro" id="IPR005302">
    <property type="entry name" value="MoCF_Sase_C"/>
</dbReference>
<dbReference type="SUPFAM" id="SSF50800">
    <property type="entry name" value="PK beta-barrel domain-like"/>
    <property type="match status" value="1"/>
</dbReference>
<accession>A0ABR4FZQ1</accession>
<evidence type="ECO:0000259" key="2">
    <source>
        <dbReference type="PROSITE" id="PS51340"/>
    </source>
</evidence>
<keyword evidence="1" id="KW-0812">Transmembrane</keyword>
<evidence type="ECO:0000256" key="1">
    <source>
        <dbReference type="SAM" id="Phobius"/>
    </source>
</evidence>
<feature type="transmembrane region" description="Helical" evidence="1">
    <location>
        <begin position="12"/>
        <end position="33"/>
    </location>
</feature>
<keyword evidence="1" id="KW-1133">Transmembrane helix</keyword>